<evidence type="ECO:0000259" key="1">
    <source>
        <dbReference type="Pfam" id="PF22653"/>
    </source>
</evidence>
<dbReference type="eggNOG" id="ENOG5031USH">
    <property type="taxonomic scope" value="Bacteria"/>
</dbReference>
<gene>
    <name evidence="2" type="ORF">BV97_04320</name>
</gene>
<dbReference type="AlphaFoldDB" id="A0A031JQ67"/>
<evidence type="ECO:0000313" key="3">
    <source>
        <dbReference type="Proteomes" id="UP000024329"/>
    </source>
</evidence>
<reference evidence="2 3" key="1">
    <citation type="submission" date="2014-03" db="EMBL/GenBank/DDBJ databases">
        <title>Whole genome sequence of Novosphingobium resinovorum KF1.</title>
        <authorList>
            <person name="Gan H.M."/>
            <person name="Gan H.Y."/>
            <person name="Chew T.H."/>
            <person name="Savka M.A."/>
        </authorList>
    </citation>
    <scope>NUCLEOTIDE SEQUENCE [LARGE SCALE GENOMIC DNA]</scope>
    <source>
        <strain evidence="2 3">KF1</strain>
    </source>
</reference>
<feature type="domain" description="DUF7007" evidence="1">
    <location>
        <begin position="9"/>
        <end position="128"/>
    </location>
</feature>
<dbReference type="InterPro" id="IPR054276">
    <property type="entry name" value="DUF7007"/>
</dbReference>
<protein>
    <recommendedName>
        <fullName evidence="1">DUF7007 domain-containing protein</fullName>
    </recommendedName>
</protein>
<evidence type="ECO:0000313" key="2">
    <source>
        <dbReference type="EMBL" id="EZP77751.1"/>
    </source>
</evidence>
<dbReference type="RefSeq" id="WP_236727434.1">
    <property type="nucleotide sequence ID" value="NZ_JFYZ01000032.1"/>
</dbReference>
<dbReference type="Proteomes" id="UP000024329">
    <property type="component" value="Unassembled WGS sequence"/>
</dbReference>
<dbReference type="EMBL" id="JFYZ01000032">
    <property type="protein sequence ID" value="EZP77751.1"/>
    <property type="molecule type" value="Genomic_DNA"/>
</dbReference>
<comment type="caution">
    <text evidence="2">The sequence shown here is derived from an EMBL/GenBank/DDBJ whole genome shotgun (WGS) entry which is preliminary data.</text>
</comment>
<dbReference type="Pfam" id="PF22653">
    <property type="entry name" value="DUF7007"/>
    <property type="match status" value="1"/>
</dbReference>
<organism evidence="2 3">
    <name type="scientific">Novosphingobium resinovorum</name>
    <dbReference type="NCBI Taxonomy" id="158500"/>
    <lineage>
        <taxon>Bacteria</taxon>
        <taxon>Pseudomonadati</taxon>
        <taxon>Pseudomonadota</taxon>
        <taxon>Alphaproteobacteria</taxon>
        <taxon>Sphingomonadales</taxon>
        <taxon>Sphingomonadaceae</taxon>
        <taxon>Novosphingobium</taxon>
    </lineage>
</organism>
<proteinExistence type="predicted"/>
<accession>A0A031JQ67</accession>
<sequence length="201" mass="22528">MPAFASSPAPEMTRWGKPVTATQRLPGIWRVATPSHGGFVLSEQRQAAMPAALRLDEPEYEHDVDWSLVIVAFQNEFAAAGDPLFDIELSLATDTVKSWRPERWEAYASEPVEPRQSHVRREREAFEARIGKVVVTTAYGDWADWVPTGKVGVLGYRLASVDHMARPTYADPMFKALADAARYEERESVISFDELHAEILA</sequence>
<name>A0A031JQ67_9SPHN</name>
<dbReference type="PATRIC" id="fig|158500.4.peg.4391"/>